<evidence type="ECO:0000256" key="1">
    <source>
        <dbReference type="SAM" id="MobiDB-lite"/>
    </source>
</evidence>
<sequence length="277" mass="30321">MENHQGPVPDGTPTSPPQHKNKARSYVDVTGKLYNTVPTGWTPVVTVEGWTNVYTESGKPVTAKRNQLTIIEEIPTITAASEETSPSESSRPGWGWVTESSTYTIDIQTQSSSTDDPTTTSESTTHETVSDPYRISLVPVIPWWSKTYVNTFTESVTITESSRVTTTSDTTFLRTTSSTLPTSNSTIWPPSTASSIPEASSASTMEWVGIIVGSVCGFVLTVIFILSMVFRGSRPKTPSRENQNNINIRLDNGPFRNRPLAENNPGCVPEGWDDIRV</sequence>
<reference evidence="3 4" key="1">
    <citation type="journal article" date="2018" name="PLoS Pathog.">
        <title>Evolution of structural diversity of trichothecenes, a family of toxins produced by plant pathogenic and entomopathogenic fungi.</title>
        <authorList>
            <person name="Proctor R.H."/>
            <person name="McCormick S.P."/>
            <person name="Kim H.S."/>
            <person name="Cardoza R.E."/>
            <person name="Stanley A.M."/>
            <person name="Lindo L."/>
            <person name="Kelly A."/>
            <person name="Brown D.W."/>
            <person name="Lee T."/>
            <person name="Vaughan M.M."/>
            <person name="Alexander N.J."/>
            <person name="Busman M."/>
            <person name="Gutierrez S."/>
        </authorList>
    </citation>
    <scope>NUCLEOTIDE SEQUENCE [LARGE SCALE GENOMIC DNA]</scope>
    <source>
        <strain evidence="3 4">NRRL 3299</strain>
    </source>
</reference>
<feature type="transmembrane region" description="Helical" evidence="2">
    <location>
        <begin position="207"/>
        <end position="230"/>
    </location>
</feature>
<dbReference type="AlphaFoldDB" id="A0A395RII2"/>
<keyword evidence="4" id="KW-1185">Reference proteome</keyword>
<name>A0A395RII2_FUSSP</name>
<comment type="caution">
    <text evidence="3">The sequence shown here is derived from an EMBL/GenBank/DDBJ whole genome shotgun (WGS) entry which is preliminary data.</text>
</comment>
<evidence type="ECO:0000313" key="3">
    <source>
        <dbReference type="EMBL" id="RGP59895.1"/>
    </source>
</evidence>
<evidence type="ECO:0000313" key="4">
    <source>
        <dbReference type="Proteomes" id="UP000266152"/>
    </source>
</evidence>
<keyword evidence="2" id="KW-0472">Membrane</keyword>
<protein>
    <recommendedName>
        <fullName evidence="5">Mid2 domain-containing protein</fullName>
    </recommendedName>
</protein>
<gene>
    <name evidence="3" type="ORF">FSPOR_11005</name>
</gene>
<feature type="compositionally biased region" description="Low complexity" evidence="1">
    <location>
        <begin position="77"/>
        <end position="90"/>
    </location>
</feature>
<proteinExistence type="predicted"/>
<feature type="region of interest" description="Disordered" evidence="1">
    <location>
        <begin position="1"/>
        <end position="22"/>
    </location>
</feature>
<evidence type="ECO:0000256" key="2">
    <source>
        <dbReference type="SAM" id="Phobius"/>
    </source>
</evidence>
<accession>A0A395RII2</accession>
<keyword evidence="2" id="KW-0812">Transmembrane</keyword>
<dbReference type="EMBL" id="PXOF01000203">
    <property type="protein sequence ID" value="RGP59895.1"/>
    <property type="molecule type" value="Genomic_DNA"/>
</dbReference>
<keyword evidence="2" id="KW-1133">Transmembrane helix</keyword>
<feature type="region of interest" description="Disordered" evidence="1">
    <location>
        <begin position="258"/>
        <end position="277"/>
    </location>
</feature>
<organism evidence="3 4">
    <name type="scientific">Fusarium sporotrichioides</name>
    <dbReference type="NCBI Taxonomy" id="5514"/>
    <lineage>
        <taxon>Eukaryota</taxon>
        <taxon>Fungi</taxon>
        <taxon>Dikarya</taxon>
        <taxon>Ascomycota</taxon>
        <taxon>Pezizomycotina</taxon>
        <taxon>Sordariomycetes</taxon>
        <taxon>Hypocreomycetidae</taxon>
        <taxon>Hypocreales</taxon>
        <taxon>Nectriaceae</taxon>
        <taxon>Fusarium</taxon>
    </lineage>
</organism>
<dbReference type="Proteomes" id="UP000266152">
    <property type="component" value="Unassembled WGS sequence"/>
</dbReference>
<feature type="compositionally biased region" description="Low complexity" evidence="1">
    <location>
        <begin position="100"/>
        <end position="123"/>
    </location>
</feature>
<feature type="region of interest" description="Disordered" evidence="1">
    <location>
        <begin position="77"/>
        <end position="128"/>
    </location>
</feature>
<evidence type="ECO:0008006" key="5">
    <source>
        <dbReference type="Google" id="ProtNLM"/>
    </source>
</evidence>